<name>A0A9P8CBV4_9HELO</name>
<dbReference type="SUPFAM" id="SSF51735">
    <property type="entry name" value="NAD(P)-binding Rossmann-fold domains"/>
    <property type="match status" value="1"/>
</dbReference>
<evidence type="ECO:0000313" key="5">
    <source>
        <dbReference type="Proteomes" id="UP000887226"/>
    </source>
</evidence>
<keyword evidence="2" id="KW-0521">NADP</keyword>
<comment type="caution">
    <text evidence="4">The sequence shown here is derived from an EMBL/GenBank/DDBJ whole genome shotgun (WGS) entry which is preliminary data.</text>
</comment>
<sequence length="262" mass="27694">MASALKVAVITGGASGIGLAVAKRLVASKAWHVHLLDLNTAAGTSAISQLGPSSSFHPTDVSSYASLSASFTTIFAASHKIDFVFANAGIPESTNFYAPKTSSTTDVKILPPPPNTACIAVTLNGAINTCVVANHFFRHSPLEGPRALVITASCVSLYASGFLPIYTASKHGVLGFMRAIAKRYFENDGVRVNALLPGTVRTAMMGEEVWAKIPEEFYTPVETLVEGEAVGKALETSGFNVYSREQIEFSDECAAEVMGRSQ</sequence>
<dbReference type="Gene3D" id="3.40.50.720">
    <property type="entry name" value="NAD(P)-binding Rossmann-like Domain"/>
    <property type="match status" value="1"/>
</dbReference>
<protein>
    <submittedName>
        <fullName evidence="4">3-beta-hydroxysteroid dehydrogenase</fullName>
    </submittedName>
</protein>
<dbReference type="Proteomes" id="UP000887226">
    <property type="component" value="Unassembled WGS sequence"/>
</dbReference>
<dbReference type="PRINTS" id="PR00081">
    <property type="entry name" value="GDHRDH"/>
</dbReference>
<evidence type="ECO:0000256" key="1">
    <source>
        <dbReference type="ARBA" id="ARBA00006484"/>
    </source>
</evidence>
<dbReference type="Pfam" id="PF00106">
    <property type="entry name" value="adh_short"/>
    <property type="match status" value="1"/>
</dbReference>
<evidence type="ECO:0000256" key="2">
    <source>
        <dbReference type="ARBA" id="ARBA00022857"/>
    </source>
</evidence>
<dbReference type="GO" id="GO:0016616">
    <property type="term" value="F:oxidoreductase activity, acting on the CH-OH group of donors, NAD or NADP as acceptor"/>
    <property type="evidence" value="ECO:0007669"/>
    <property type="project" value="TreeGrafter"/>
</dbReference>
<keyword evidence="3" id="KW-0560">Oxidoreductase</keyword>
<accession>A0A9P8CBV4</accession>
<dbReference type="InterPro" id="IPR002347">
    <property type="entry name" value="SDR_fam"/>
</dbReference>
<comment type="similarity">
    <text evidence="1">Belongs to the short-chain dehydrogenases/reductases (SDR) family.</text>
</comment>
<dbReference type="AlphaFoldDB" id="A0A9P8CBV4"/>
<dbReference type="InterPro" id="IPR036291">
    <property type="entry name" value="NAD(P)-bd_dom_sf"/>
</dbReference>
<gene>
    <name evidence="4" type="ORF">BJ878DRAFT_536797</name>
</gene>
<evidence type="ECO:0000313" key="4">
    <source>
        <dbReference type="EMBL" id="KAG9240975.1"/>
    </source>
</evidence>
<evidence type="ECO:0000256" key="3">
    <source>
        <dbReference type="ARBA" id="ARBA00023002"/>
    </source>
</evidence>
<proteinExistence type="inferred from homology"/>
<dbReference type="InterPro" id="IPR020904">
    <property type="entry name" value="Sc_DH/Rdtase_CS"/>
</dbReference>
<dbReference type="OrthoDB" id="5371740at2759"/>
<dbReference type="PROSITE" id="PS00061">
    <property type="entry name" value="ADH_SHORT"/>
    <property type="match status" value="1"/>
</dbReference>
<dbReference type="EMBL" id="MU254297">
    <property type="protein sequence ID" value="KAG9240975.1"/>
    <property type="molecule type" value="Genomic_DNA"/>
</dbReference>
<dbReference type="PANTHER" id="PTHR44229">
    <property type="entry name" value="15-HYDROXYPROSTAGLANDIN DEHYDROGENASE [NAD(+)]"/>
    <property type="match status" value="1"/>
</dbReference>
<organism evidence="4 5">
    <name type="scientific">Calycina marina</name>
    <dbReference type="NCBI Taxonomy" id="1763456"/>
    <lineage>
        <taxon>Eukaryota</taxon>
        <taxon>Fungi</taxon>
        <taxon>Dikarya</taxon>
        <taxon>Ascomycota</taxon>
        <taxon>Pezizomycotina</taxon>
        <taxon>Leotiomycetes</taxon>
        <taxon>Helotiales</taxon>
        <taxon>Pezizellaceae</taxon>
        <taxon>Calycina</taxon>
    </lineage>
</organism>
<dbReference type="PANTHER" id="PTHR44229:SF4">
    <property type="entry name" value="15-HYDROXYPROSTAGLANDIN DEHYDROGENASE [NAD(+)]"/>
    <property type="match status" value="1"/>
</dbReference>
<reference evidence="4" key="1">
    <citation type="journal article" date="2021" name="IMA Fungus">
        <title>Genomic characterization of three marine fungi, including Emericellopsis atlantica sp. nov. with signatures of a generalist lifestyle and marine biomass degradation.</title>
        <authorList>
            <person name="Hagestad O.C."/>
            <person name="Hou L."/>
            <person name="Andersen J.H."/>
            <person name="Hansen E.H."/>
            <person name="Altermark B."/>
            <person name="Li C."/>
            <person name="Kuhnert E."/>
            <person name="Cox R.J."/>
            <person name="Crous P.W."/>
            <person name="Spatafora J.W."/>
            <person name="Lail K."/>
            <person name="Amirebrahimi M."/>
            <person name="Lipzen A."/>
            <person name="Pangilinan J."/>
            <person name="Andreopoulos W."/>
            <person name="Hayes R.D."/>
            <person name="Ng V."/>
            <person name="Grigoriev I.V."/>
            <person name="Jackson S.A."/>
            <person name="Sutton T.D.S."/>
            <person name="Dobson A.D.W."/>
            <person name="Rama T."/>
        </authorList>
    </citation>
    <scope>NUCLEOTIDE SEQUENCE</scope>
    <source>
        <strain evidence="4">TRa3180A</strain>
    </source>
</reference>
<keyword evidence="5" id="KW-1185">Reference proteome</keyword>
<dbReference type="GO" id="GO:0005737">
    <property type="term" value="C:cytoplasm"/>
    <property type="evidence" value="ECO:0007669"/>
    <property type="project" value="TreeGrafter"/>
</dbReference>